<feature type="domain" description="Sialidase" evidence="1">
    <location>
        <begin position="40"/>
        <end position="344"/>
    </location>
</feature>
<evidence type="ECO:0000259" key="1">
    <source>
        <dbReference type="Pfam" id="PF13088"/>
    </source>
</evidence>
<dbReference type="AlphaFoldDB" id="A0A5A7V1R5"/>
<dbReference type="CDD" id="cd15482">
    <property type="entry name" value="Sialidase_non-viral"/>
    <property type="match status" value="1"/>
</dbReference>
<name>A0A5A7V1R5_CUCMM</name>
<dbReference type="OrthoDB" id="504663at2759"/>
<dbReference type="InterPro" id="IPR011040">
    <property type="entry name" value="Sialidase"/>
</dbReference>
<dbReference type="PANTHER" id="PTHR43752">
    <property type="entry name" value="BNR/ASP-BOX REPEAT FAMILY PROTEIN"/>
    <property type="match status" value="1"/>
</dbReference>
<protein>
    <recommendedName>
        <fullName evidence="1">Sialidase domain-containing protein</fullName>
    </recommendedName>
</protein>
<gene>
    <name evidence="2" type="ORF">E6C27_scaffold551G00050</name>
</gene>
<dbReference type="InterPro" id="IPR036278">
    <property type="entry name" value="Sialidase_sf"/>
</dbReference>
<dbReference type="SUPFAM" id="SSF50939">
    <property type="entry name" value="Sialidases"/>
    <property type="match status" value="1"/>
</dbReference>
<dbReference type="Pfam" id="PF13088">
    <property type="entry name" value="BNR_2"/>
    <property type="match status" value="1"/>
</dbReference>
<dbReference type="EMBL" id="SSTE01005986">
    <property type="protein sequence ID" value="KAA0059729.1"/>
    <property type="molecule type" value="Genomic_DNA"/>
</dbReference>
<dbReference type="Gene3D" id="2.120.10.10">
    <property type="match status" value="2"/>
</dbReference>
<sequence>MGKGSYVEGPLLEEFTFPANSVPFNNCHASTIVEVDKDHYLVAYFGGTLEGAPDVKIWLQAFKNGSWHSPIVADEEPDIPMWNPVLFKLPSDELLLFYKVGQDVQKWSGCMKRSYDKGITWTAREQLPPGILGPIKNKPILLENGVLLCGSSVESWNSWGAWMEVTSDSGRSWRKFGPIYMKNRSLSVIQPVPYQTANGNLRVLLRSFTGIGSICMSESTDGGHNWSFAVPTNLPNPNSGNMAELHALPVTSAQAEKTDLTTKIPNFKRLIFEYVTLSIGIDGVKLRDGRLLLVYNTVSRGVLKVGLSLDDGDSWQDVMTLEDEPENEFSYPAVIEASDGSIHITYTYKRKQIKVGSG</sequence>
<evidence type="ECO:0000313" key="2">
    <source>
        <dbReference type="EMBL" id="KAA0059729.1"/>
    </source>
</evidence>
<reference evidence="2 3" key="1">
    <citation type="submission" date="2019-08" db="EMBL/GenBank/DDBJ databases">
        <title>Draft genome sequences of two oriental melons (Cucumis melo L. var makuwa).</title>
        <authorList>
            <person name="Kwon S.-Y."/>
        </authorList>
    </citation>
    <scope>NUCLEOTIDE SEQUENCE [LARGE SCALE GENOMIC DNA]</scope>
    <source>
        <strain evidence="3">cv. SW 3</strain>
        <tissue evidence="2">Leaf</tissue>
    </source>
</reference>
<dbReference type="PANTHER" id="PTHR43752:SF2">
    <property type="entry name" value="BNR_ASP-BOX REPEAT FAMILY PROTEIN"/>
    <property type="match status" value="1"/>
</dbReference>
<proteinExistence type="predicted"/>
<dbReference type="Proteomes" id="UP000321393">
    <property type="component" value="Unassembled WGS sequence"/>
</dbReference>
<accession>A0A5A7V1R5</accession>
<evidence type="ECO:0000313" key="3">
    <source>
        <dbReference type="Proteomes" id="UP000321393"/>
    </source>
</evidence>
<organism evidence="2 3">
    <name type="scientific">Cucumis melo var. makuwa</name>
    <name type="common">Oriental melon</name>
    <dbReference type="NCBI Taxonomy" id="1194695"/>
    <lineage>
        <taxon>Eukaryota</taxon>
        <taxon>Viridiplantae</taxon>
        <taxon>Streptophyta</taxon>
        <taxon>Embryophyta</taxon>
        <taxon>Tracheophyta</taxon>
        <taxon>Spermatophyta</taxon>
        <taxon>Magnoliopsida</taxon>
        <taxon>eudicotyledons</taxon>
        <taxon>Gunneridae</taxon>
        <taxon>Pentapetalae</taxon>
        <taxon>rosids</taxon>
        <taxon>fabids</taxon>
        <taxon>Cucurbitales</taxon>
        <taxon>Cucurbitaceae</taxon>
        <taxon>Benincaseae</taxon>
        <taxon>Cucumis</taxon>
    </lineage>
</organism>
<comment type="caution">
    <text evidence="2">The sequence shown here is derived from an EMBL/GenBank/DDBJ whole genome shotgun (WGS) entry which is preliminary data.</text>
</comment>